<feature type="domain" description="Helicase ATP-binding" evidence="5">
    <location>
        <begin position="195"/>
        <end position="412"/>
    </location>
</feature>
<dbReference type="PROSITE" id="PS51194">
    <property type="entry name" value="HELICASE_CTER"/>
    <property type="match status" value="1"/>
</dbReference>
<dbReference type="PROSITE" id="PS51192">
    <property type="entry name" value="HELICASE_ATP_BIND_1"/>
    <property type="match status" value="1"/>
</dbReference>
<feature type="domain" description="Helicase C-terminal" evidence="6">
    <location>
        <begin position="441"/>
        <end position="579"/>
    </location>
</feature>
<evidence type="ECO:0000313" key="8">
    <source>
        <dbReference type="Proteomes" id="UP000615446"/>
    </source>
</evidence>
<dbReference type="Gene3D" id="3.40.50.300">
    <property type="entry name" value="P-loop containing nucleotide triphosphate hydrolases"/>
    <property type="match status" value="2"/>
</dbReference>
<sequence>MLLSKSQFFGNSLLSSNKIFYSLCLKRKFVSTNILCSGGLIQKKRKQLTRKYLLRYHGSEISSDNFSIDKFKSTHHHNMIRQQKQQKPKNIKYSKASTPVTKKTRGYIPAKFKLLPIESDVKLHQKEVSSIKQKLSQELLKPKGESIKLDSLHLEYATFESMNLRSEVLEAVKQGPLKEVDPLQPTEIQALTIPEILKSEEQHILCAAETGSGKTLAYLLPIINKIKDQEMKAPSFSPILTDNKTVVLEDQLEKEAKTQALLKSPIRLLNRPRAIVLLPSRELVEQVLSVSKHICHFAKFRPIAITSHKNRQYVRKTLLMPTDLVVATPAGLLDYIKNKHVSLSETRYLVIDEADTMFCEGFHKDVTSIIKQIKVSNITQNNRPYQIIVVTATLPKTVNELLSNELPLMKRITSYSLHKSLPNLSHNFIDLKIFNYNKYEAIIQTLKAHSESASTMIFCNKRTTAEHLEKYLYSKNFPVIGLYGDIDDRTTKLESFRNQESHAKILVCTDIASRGIDTTFVNHVILFDFPTTIVDFLHRVGRTARAGKRGKATCFVTKKDRQLAERIKRNIRDKKVLST</sequence>
<dbReference type="GO" id="GO:0005524">
    <property type="term" value="F:ATP binding"/>
    <property type="evidence" value="ECO:0007669"/>
    <property type="project" value="UniProtKB-KW"/>
</dbReference>
<keyword evidence="2" id="KW-0378">Hydrolase</keyword>
<dbReference type="GO" id="GO:0016787">
    <property type="term" value="F:hydrolase activity"/>
    <property type="evidence" value="ECO:0007669"/>
    <property type="project" value="UniProtKB-KW"/>
</dbReference>
<dbReference type="EMBL" id="BLAL01000156">
    <property type="protein sequence ID" value="GES85778.1"/>
    <property type="molecule type" value="Genomic_DNA"/>
</dbReference>
<dbReference type="CDD" id="cd18787">
    <property type="entry name" value="SF2_C_DEAD"/>
    <property type="match status" value="1"/>
</dbReference>
<keyword evidence="3 7" id="KW-0347">Helicase</keyword>
<evidence type="ECO:0000256" key="1">
    <source>
        <dbReference type="ARBA" id="ARBA00022741"/>
    </source>
</evidence>
<dbReference type="Proteomes" id="UP000615446">
    <property type="component" value="Unassembled WGS sequence"/>
</dbReference>
<evidence type="ECO:0000259" key="6">
    <source>
        <dbReference type="PROSITE" id="PS51194"/>
    </source>
</evidence>
<evidence type="ECO:0000256" key="2">
    <source>
        <dbReference type="ARBA" id="ARBA00022801"/>
    </source>
</evidence>
<dbReference type="SMART" id="SM00487">
    <property type="entry name" value="DEXDc"/>
    <property type="match status" value="1"/>
</dbReference>
<organism evidence="7 8">
    <name type="scientific">Rhizophagus clarus</name>
    <dbReference type="NCBI Taxonomy" id="94130"/>
    <lineage>
        <taxon>Eukaryota</taxon>
        <taxon>Fungi</taxon>
        <taxon>Fungi incertae sedis</taxon>
        <taxon>Mucoromycota</taxon>
        <taxon>Glomeromycotina</taxon>
        <taxon>Glomeromycetes</taxon>
        <taxon>Glomerales</taxon>
        <taxon>Glomeraceae</taxon>
        <taxon>Rhizophagus</taxon>
    </lineage>
</organism>
<comment type="caution">
    <text evidence="7">The sequence shown here is derived from an EMBL/GenBank/DDBJ whole genome shotgun (WGS) entry which is preliminary data.</text>
</comment>
<dbReference type="InterPro" id="IPR014001">
    <property type="entry name" value="Helicase_ATP-bd"/>
</dbReference>
<accession>A0A8H3LC66</accession>
<keyword evidence="4" id="KW-0067">ATP-binding</keyword>
<evidence type="ECO:0000256" key="4">
    <source>
        <dbReference type="ARBA" id="ARBA00022840"/>
    </source>
</evidence>
<evidence type="ECO:0000259" key="5">
    <source>
        <dbReference type="PROSITE" id="PS51192"/>
    </source>
</evidence>
<dbReference type="GO" id="GO:0004386">
    <property type="term" value="F:helicase activity"/>
    <property type="evidence" value="ECO:0007669"/>
    <property type="project" value="UniProtKB-KW"/>
</dbReference>
<keyword evidence="1" id="KW-0547">Nucleotide-binding</keyword>
<dbReference type="PANTHER" id="PTHR47960">
    <property type="entry name" value="DEAD-BOX ATP-DEPENDENT RNA HELICASE 50"/>
    <property type="match status" value="1"/>
</dbReference>
<dbReference type="SMART" id="SM00490">
    <property type="entry name" value="HELICc"/>
    <property type="match status" value="1"/>
</dbReference>
<gene>
    <name evidence="7" type="ORF">RCL2_001288000</name>
</gene>
<dbReference type="InterPro" id="IPR011545">
    <property type="entry name" value="DEAD/DEAH_box_helicase_dom"/>
</dbReference>
<dbReference type="SUPFAM" id="SSF52540">
    <property type="entry name" value="P-loop containing nucleoside triphosphate hydrolases"/>
    <property type="match status" value="1"/>
</dbReference>
<reference evidence="7" key="1">
    <citation type="submission" date="2019-10" db="EMBL/GenBank/DDBJ databases">
        <title>Conservation and host-specific expression of non-tandemly repeated heterogenous ribosome RNA gene in arbuscular mycorrhizal fungi.</title>
        <authorList>
            <person name="Maeda T."/>
            <person name="Kobayashi Y."/>
            <person name="Nakagawa T."/>
            <person name="Ezawa T."/>
            <person name="Yamaguchi K."/>
            <person name="Bino T."/>
            <person name="Nishimoto Y."/>
            <person name="Shigenobu S."/>
            <person name="Kawaguchi M."/>
        </authorList>
    </citation>
    <scope>NUCLEOTIDE SEQUENCE</scope>
    <source>
        <strain evidence="7">HR1</strain>
    </source>
</reference>
<dbReference type="CDD" id="cd00268">
    <property type="entry name" value="DEADc"/>
    <property type="match status" value="1"/>
</dbReference>
<dbReference type="AlphaFoldDB" id="A0A8H3LC66"/>
<dbReference type="OrthoDB" id="10256233at2759"/>
<protein>
    <submittedName>
        <fullName evidence="7">DEAD-box ATP-dependent RNA helicase 39</fullName>
    </submittedName>
</protein>
<evidence type="ECO:0000313" key="7">
    <source>
        <dbReference type="EMBL" id="GES85778.1"/>
    </source>
</evidence>
<proteinExistence type="predicted"/>
<dbReference type="Pfam" id="PF00271">
    <property type="entry name" value="Helicase_C"/>
    <property type="match status" value="1"/>
</dbReference>
<evidence type="ECO:0000256" key="3">
    <source>
        <dbReference type="ARBA" id="ARBA00022806"/>
    </source>
</evidence>
<dbReference type="Pfam" id="PF00270">
    <property type="entry name" value="DEAD"/>
    <property type="match status" value="1"/>
</dbReference>
<dbReference type="InterPro" id="IPR001650">
    <property type="entry name" value="Helicase_C-like"/>
</dbReference>
<name>A0A8H3LC66_9GLOM</name>
<dbReference type="GO" id="GO:0003676">
    <property type="term" value="F:nucleic acid binding"/>
    <property type="evidence" value="ECO:0007669"/>
    <property type="project" value="InterPro"/>
</dbReference>
<dbReference type="InterPro" id="IPR027417">
    <property type="entry name" value="P-loop_NTPase"/>
</dbReference>
<dbReference type="InterPro" id="IPR044742">
    <property type="entry name" value="DEAD/DEAH_RhlB"/>
</dbReference>